<evidence type="ECO:0000259" key="3">
    <source>
        <dbReference type="Pfam" id="PF13649"/>
    </source>
</evidence>
<dbReference type="AlphaFoldDB" id="A0A1Q8Q7V9"/>
<keyword evidence="1 4" id="KW-0489">Methyltransferase</keyword>
<dbReference type="PANTHER" id="PTHR43861:SF1">
    <property type="entry name" value="TRANS-ACONITATE 2-METHYLTRANSFERASE"/>
    <property type="match status" value="1"/>
</dbReference>
<sequence length="243" mass="27895">MSYNRFASVYDALMQDAPYEEWTEILRSETRIGRLLDIGCGTGELAVRFAQAGYDVTGIDLSDEMLAVAREKADALKLDIPLFQQDMRELEGVGMFQTAVIFCDALNYLRTEEDVKKTFQSVYNHLEEDGLFLFDVHSTYKINHVFQEQTFADAGADISFIWNAFPGAEPDSVEHELTFFVQTDNGLYERFDELHHQRTFPPELYKQWLVETGFTIEGITADFTKQAPSENTERIFFKAKKSS</sequence>
<evidence type="ECO:0000313" key="4">
    <source>
        <dbReference type="EMBL" id="OLN23420.1"/>
    </source>
</evidence>
<dbReference type="GO" id="GO:0032259">
    <property type="term" value="P:methylation"/>
    <property type="evidence" value="ECO:0007669"/>
    <property type="project" value="UniProtKB-KW"/>
</dbReference>
<dbReference type="EMBL" id="MSDU01000008">
    <property type="protein sequence ID" value="OLN23420.1"/>
    <property type="molecule type" value="Genomic_DNA"/>
</dbReference>
<dbReference type="Proteomes" id="UP000185568">
    <property type="component" value="Unassembled WGS sequence"/>
</dbReference>
<accession>A0A1Q8Q7V9</accession>
<dbReference type="SUPFAM" id="SSF53335">
    <property type="entry name" value="S-adenosyl-L-methionine-dependent methyltransferases"/>
    <property type="match status" value="1"/>
</dbReference>
<organism evidence="4 5">
    <name type="scientific">Domibacillus antri</name>
    <dbReference type="NCBI Taxonomy" id="1714264"/>
    <lineage>
        <taxon>Bacteria</taxon>
        <taxon>Bacillati</taxon>
        <taxon>Bacillota</taxon>
        <taxon>Bacilli</taxon>
        <taxon>Bacillales</taxon>
        <taxon>Bacillaceae</taxon>
        <taxon>Domibacillus</taxon>
    </lineage>
</organism>
<comment type="caution">
    <text evidence="4">The sequence shown here is derived from an EMBL/GenBank/DDBJ whole genome shotgun (WGS) entry which is preliminary data.</text>
</comment>
<proteinExistence type="predicted"/>
<protein>
    <submittedName>
        <fullName evidence="4">SAM-dependent methyltransferase</fullName>
    </submittedName>
</protein>
<reference evidence="4 5" key="1">
    <citation type="submission" date="2016-12" db="EMBL/GenBank/DDBJ databases">
        <title>Domibacillus antri genome sequencing.</title>
        <authorList>
            <person name="Verma A."/>
            <person name="Krishnamurthi S."/>
        </authorList>
    </citation>
    <scope>NUCLEOTIDE SEQUENCE [LARGE SCALE GENOMIC DNA]</scope>
    <source>
        <strain evidence="4 5">XD80</strain>
    </source>
</reference>
<evidence type="ECO:0000256" key="1">
    <source>
        <dbReference type="ARBA" id="ARBA00022603"/>
    </source>
</evidence>
<evidence type="ECO:0000313" key="5">
    <source>
        <dbReference type="Proteomes" id="UP000185568"/>
    </source>
</evidence>
<dbReference type="InterPro" id="IPR041698">
    <property type="entry name" value="Methyltransf_25"/>
</dbReference>
<feature type="domain" description="Methyltransferase" evidence="3">
    <location>
        <begin position="36"/>
        <end position="130"/>
    </location>
</feature>
<dbReference type="InterPro" id="IPR029063">
    <property type="entry name" value="SAM-dependent_MTases_sf"/>
</dbReference>
<dbReference type="STRING" id="1714264.BTO30_05520"/>
<keyword evidence="2 4" id="KW-0808">Transferase</keyword>
<dbReference type="RefSeq" id="WP_075397711.1">
    <property type="nucleotide sequence ID" value="NZ_MSDU01000008.1"/>
</dbReference>
<dbReference type="PANTHER" id="PTHR43861">
    <property type="entry name" value="TRANS-ACONITATE 2-METHYLTRANSFERASE-RELATED"/>
    <property type="match status" value="1"/>
</dbReference>
<dbReference type="Gene3D" id="2.20.25.110">
    <property type="entry name" value="S-adenosyl-L-methionine-dependent methyltransferases"/>
    <property type="match status" value="1"/>
</dbReference>
<dbReference type="Gene3D" id="3.40.50.150">
    <property type="entry name" value="Vaccinia Virus protein VP39"/>
    <property type="match status" value="1"/>
</dbReference>
<evidence type="ECO:0000256" key="2">
    <source>
        <dbReference type="ARBA" id="ARBA00022679"/>
    </source>
</evidence>
<name>A0A1Q8Q7V9_9BACI</name>
<dbReference type="CDD" id="cd02440">
    <property type="entry name" value="AdoMet_MTases"/>
    <property type="match status" value="1"/>
</dbReference>
<dbReference type="GO" id="GO:0008168">
    <property type="term" value="F:methyltransferase activity"/>
    <property type="evidence" value="ECO:0007669"/>
    <property type="project" value="UniProtKB-KW"/>
</dbReference>
<dbReference type="OrthoDB" id="9811589at2"/>
<keyword evidence="5" id="KW-1185">Reference proteome</keyword>
<dbReference type="Pfam" id="PF13649">
    <property type="entry name" value="Methyltransf_25"/>
    <property type="match status" value="1"/>
</dbReference>
<gene>
    <name evidence="4" type="ORF">BTO30_05520</name>
</gene>